<dbReference type="InterPro" id="IPR006683">
    <property type="entry name" value="Thioestr_dom"/>
</dbReference>
<dbReference type="CDD" id="cd03443">
    <property type="entry name" value="PaaI_thioesterase"/>
    <property type="match status" value="1"/>
</dbReference>
<dbReference type="GO" id="GO:0016790">
    <property type="term" value="F:thiolester hydrolase activity"/>
    <property type="evidence" value="ECO:0007669"/>
    <property type="project" value="UniProtKB-ARBA"/>
</dbReference>
<protein>
    <submittedName>
        <fullName evidence="2">PaaI family thioesterase</fullName>
    </submittedName>
</protein>
<dbReference type="InterPro" id="IPR052061">
    <property type="entry name" value="PTE-AB_protein"/>
</dbReference>
<dbReference type="PANTHER" id="PTHR47260">
    <property type="entry name" value="UPF0644 PROTEIN PB2B4.06"/>
    <property type="match status" value="1"/>
</dbReference>
<dbReference type="SUPFAM" id="SSF54637">
    <property type="entry name" value="Thioesterase/thiol ester dehydrase-isomerase"/>
    <property type="match status" value="1"/>
</dbReference>
<proteinExistence type="predicted"/>
<dbReference type="Gene3D" id="3.10.129.10">
    <property type="entry name" value="Hotdog Thioesterase"/>
    <property type="match status" value="1"/>
</dbReference>
<accession>A0A7V6DNT8</accession>
<comment type="caution">
    <text evidence="2">The sequence shown here is derived from an EMBL/GenBank/DDBJ whole genome shotgun (WGS) entry which is preliminary data.</text>
</comment>
<dbReference type="Pfam" id="PF03061">
    <property type="entry name" value="4HBT"/>
    <property type="match status" value="1"/>
</dbReference>
<organism evidence="2">
    <name type="scientific">Desulfobacca acetoxidans</name>
    <dbReference type="NCBI Taxonomy" id="60893"/>
    <lineage>
        <taxon>Bacteria</taxon>
        <taxon>Pseudomonadati</taxon>
        <taxon>Thermodesulfobacteriota</taxon>
        <taxon>Desulfobaccia</taxon>
        <taxon>Desulfobaccales</taxon>
        <taxon>Desulfobaccaceae</taxon>
        <taxon>Desulfobacca</taxon>
    </lineage>
</organism>
<feature type="domain" description="Thioesterase" evidence="1">
    <location>
        <begin position="59"/>
        <end position="111"/>
    </location>
</feature>
<reference evidence="2" key="1">
    <citation type="journal article" date="2020" name="mSystems">
        <title>Genome- and Community-Level Interaction Insights into Carbon Utilization and Element Cycling Functions of Hydrothermarchaeota in Hydrothermal Sediment.</title>
        <authorList>
            <person name="Zhou Z."/>
            <person name="Liu Y."/>
            <person name="Xu W."/>
            <person name="Pan J."/>
            <person name="Luo Z.H."/>
            <person name="Li M."/>
        </authorList>
    </citation>
    <scope>NUCLEOTIDE SEQUENCE [LARGE SCALE GENOMIC DNA]</scope>
    <source>
        <strain evidence="2">SpSt-767</strain>
    </source>
</reference>
<dbReference type="EMBL" id="DTGR01000031">
    <property type="protein sequence ID" value="HHS28481.1"/>
    <property type="molecule type" value="Genomic_DNA"/>
</dbReference>
<dbReference type="InterPro" id="IPR029069">
    <property type="entry name" value="HotDog_dom_sf"/>
</dbReference>
<dbReference type="AlphaFoldDB" id="A0A7V6DNT8"/>
<evidence type="ECO:0000259" key="1">
    <source>
        <dbReference type="Pfam" id="PF03061"/>
    </source>
</evidence>
<name>A0A7V6DNT8_9BACT</name>
<gene>
    <name evidence="2" type="ORF">ENV52_02110</name>
</gene>
<evidence type="ECO:0000313" key="2">
    <source>
        <dbReference type="EMBL" id="HHS28481.1"/>
    </source>
</evidence>
<dbReference type="PANTHER" id="PTHR47260:SF3">
    <property type="entry name" value="THIOESTERASE FAMILY PROTEIN (AFU_ORTHOLOGUE AFUA_7G03960)"/>
    <property type="match status" value="1"/>
</dbReference>
<sequence>MAMDYPKDSPPLSPLADNYCFVCGRDNPRGLKIKVKYFPDELAAETRLALPREYQGWANVIHGGILSTLLDEMMAHAVWRFAGPGVTLSMEVRFHHPLKPDETIRVKGVLAPGNSRRRSAEARIIRESDNQKIATAKSRFLLVELARETG</sequence>